<evidence type="ECO:0000313" key="1">
    <source>
        <dbReference type="EMBL" id="GAI62410.1"/>
    </source>
</evidence>
<dbReference type="EMBL" id="BARW01000303">
    <property type="protein sequence ID" value="GAI62410.1"/>
    <property type="molecule type" value="Genomic_DNA"/>
</dbReference>
<sequence>MDVILGQPVTLDFTTHDPLSGAVSDADIIPSCEVFENQTDIPILTPAATKRTGKTGNYRVTFDATAANGFEIGKSYNVIAEATVNGITAKARIASFTLTSPPLPIRAPAHFEI</sequence>
<organism evidence="1">
    <name type="scientific">marine sediment metagenome</name>
    <dbReference type="NCBI Taxonomy" id="412755"/>
    <lineage>
        <taxon>unclassified sequences</taxon>
        <taxon>metagenomes</taxon>
        <taxon>ecological metagenomes</taxon>
    </lineage>
</organism>
<protein>
    <submittedName>
        <fullName evidence="1">Uncharacterized protein</fullName>
    </submittedName>
</protein>
<accession>X1RGY3</accession>
<name>X1RGY3_9ZZZZ</name>
<reference evidence="1" key="1">
    <citation type="journal article" date="2014" name="Front. Microbiol.">
        <title>High frequency of phylogenetically diverse reductive dehalogenase-homologous genes in deep subseafloor sedimentary metagenomes.</title>
        <authorList>
            <person name="Kawai M."/>
            <person name="Futagami T."/>
            <person name="Toyoda A."/>
            <person name="Takaki Y."/>
            <person name="Nishi S."/>
            <person name="Hori S."/>
            <person name="Arai W."/>
            <person name="Tsubouchi T."/>
            <person name="Morono Y."/>
            <person name="Uchiyama I."/>
            <person name="Ito T."/>
            <person name="Fujiyama A."/>
            <person name="Inagaki F."/>
            <person name="Takami H."/>
        </authorList>
    </citation>
    <scope>NUCLEOTIDE SEQUENCE</scope>
    <source>
        <strain evidence="1">Expedition CK06-06</strain>
    </source>
</reference>
<dbReference type="AlphaFoldDB" id="X1RGY3"/>
<proteinExistence type="predicted"/>
<comment type="caution">
    <text evidence="1">The sequence shown here is derived from an EMBL/GenBank/DDBJ whole genome shotgun (WGS) entry which is preliminary data.</text>
</comment>
<gene>
    <name evidence="1" type="ORF">S12H4_01498</name>
</gene>